<evidence type="ECO:0000256" key="4">
    <source>
        <dbReference type="ARBA" id="ARBA00022777"/>
    </source>
</evidence>
<dbReference type="GO" id="GO:0005829">
    <property type="term" value="C:cytosol"/>
    <property type="evidence" value="ECO:0007669"/>
    <property type="project" value="TreeGrafter"/>
</dbReference>
<dbReference type="CDD" id="cd04235">
    <property type="entry name" value="AAK_CK"/>
    <property type="match status" value="1"/>
</dbReference>
<comment type="similarity">
    <text evidence="1 5">Belongs to the carbamate kinase family.</text>
</comment>
<dbReference type="NCBIfam" id="NF009007">
    <property type="entry name" value="PRK12352.1"/>
    <property type="match status" value="1"/>
</dbReference>
<dbReference type="EMBL" id="MIYU01000019">
    <property type="protein sequence ID" value="OIR14422.1"/>
    <property type="molecule type" value="Genomic_DNA"/>
</dbReference>
<evidence type="ECO:0000259" key="6">
    <source>
        <dbReference type="Pfam" id="PF00696"/>
    </source>
</evidence>
<comment type="caution">
    <text evidence="7">The sequence shown here is derived from an EMBL/GenBank/DDBJ whole genome shotgun (WGS) entry which is preliminary data.</text>
</comment>
<evidence type="ECO:0000256" key="3">
    <source>
        <dbReference type="ARBA" id="ARBA00022679"/>
    </source>
</evidence>
<organism evidence="7 8">
    <name type="scientific">Marine Group III euryarchaeote CG-Bathy1</name>
    <dbReference type="NCBI Taxonomy" id="1889001"/>
    <lineage>
        <taxon>Archaea</taxon>
        <taxon>Methanobacteriati</taxon>
        <taxon>Thermoplasmatota</taxon>
        <taxon>Thermoplasmata</taxon>
        <taxon>Candidatus Thermoprofundales</taxon>
    </lineage>
</organism>
<dbReference type="PIRSF" id="PIRSF000723">
    <property type="entry name" value="Carbamate_kin"/>
    <property type="match status" value="1"/>
</dbReference>
<reference evidence="7 8" key="1">
    <citation type="submission" date="2016-08" db="EMBL/GenBank/DDBJ databases">
        <title>New Insights into Marine Group III Euryarchaeota, from dark to light.</title>
        <authorList>
            <person name="Haro-Moreno J.M."/>
            <person name="Rodriguez-Valera F."/>
            <person name="Lopez-Garcia P."/>
            <person name="Moreira D."/>
            <person name="Martin-Cuadrado A.B."/>
        </authorList>
    </citation>
    <scope>NUCLEOTIDE SEQUENCE [LARGE SCALE GENOMIC DNA]</scope>
    <source>
        <strain evidence="7">CG-Bathy1</strain>
    </source>
</reference>
<keyword evidence="4 5" id="KW-0418">Kinase</keyword>
<dbReference type="PANTHER" id="PTHR30409">
    <property type="entry name" value="CARBAMATE KINASE"/>
    <property type="match status" value="1"/>
</dbReference>
<proteinExistence type="inferred from homology"/>
<dbReference type="PANTHER" id="PTHR30409:SF1">
    <property type="entry name" value="CARBAMATE KINASE-RELATED"/>
    <property type="match status" value="1"/>
</dbReference>
<dbReference type="SUPFAM" id="SSF53633">
    <property type="entry name" value="Carbamate kinase-like"/>
    <property type="match status" value="1"/>
</dbReference>
<dbReference type="AlphaFoldDB" id="A0A1J5TR05"/>
<dbReference type="PRINTS" id="PR01469">
    <property type="entry name" value="CARBMTKINASE"/>
</dbReference>
<dbReference type="InterPro" id="IPR001048">
    <property type="entry name" value="Asp/Glu/Uridylate_kinase"/>
</dbReference>
<sequence length="305" mass="33368">MRIVLALGGNALLRPNDDGTVESELKRAKQSLQPIETLLSGREKILITHGNGPQVGNALLRVEASIPKTPPRPLDHLVSDTQGGLGYLLERTVRNLILKNNGSREVLAMLAQVEIDSDKDSFRNAIKPIGPYYSIENKAELERKGWFVKKTDRGLRRLVPSPKPKRVVELEIIRSLFENRVLVITAGGGGTPVVTTERGYEGVEGVIDKDSVASLLACELNATHLIIATDVDNVWVGKEKTPLEKITKDEIKLYYEKGEFPEGSMGPKVEAGIQFLERGGEMAIITSTEKISLALQGEAGTIITN</sequence>
<protein>
    <recommendedName>
        <fullName evidence="2 5">Carbamate kinase</fullName>
    </recommendedName>
</protein>
<gene>
    <name evidence="7" type="ORF">BEU04_03090</name>
</gene>
<dbReference type="Gene3D" id="3.40.1160.10">
    <property type="entry name" value="Acetylglutamate kinase-like"/>
    <property type="match status" value="1"/>
</dbReference>
<evidence type="ECO:0000313" key="7">
    <source>
        <dbReference type="EMBL" id="OIR14422.1"/>
    </source>
</evidence>
<dbReference type="GO" id="GO:0008804">
    <property type="term" value="F:carbamate kinase activity"/>
    <property type="evidence" value="ECO:0007669"/>
    <property type="project" value="InterPro"/>
</dbReference>
<dbReference type="Proteomes" id="UP000183815">
    <property type="component" value="Unassembled WGS sequence"/>
</dbReference>
<evidence type="ECO:0000256" key="2">
    <source>
        <dbReference type="ARBA" id="ARBA00020752"/>
    </source>
</evidence>
<evidence type="ECO:0000256" key="1">
    <source>
        <dbReference type="ARBA" id="ARBA00011066"/>
    </source>
</evidence>
<keyword evidence="3 5" id="KW-0808">Transferase</keyword>
<evidence type="ECO:0000313" key="8">
    <source>
        <dbReference type="Proteomes" id="UP000183815"/>
    </source>
</evidence>
<dbReference type="Pfam" id="PF00696">
    <property type="entry name" value="AA_kinase"/>
    <property type="match status" value="1"/>
</dbReference>
<name>A0A1J5TR05_9ARCH</name>
<dbReference type="InterPro" id="IPR036393">
    <property type="entry name" value="AceGlu_kinase-like_sf"/>
</dbReference>
<evidence type="ECO:0000256" key="5">
    <source>
        <dbReference type="PIRNR" id="PIRNR000723"/>
    </source>
</evidence>
<feature type="domain" description="Aspartate/glutamate/uridylate kinase" evidence="6">
    <location>
        <begin position="1"/>
        <end position="286"/>
    </location>
</feature>
<dbReference type="InterPro" id="IPR003964">
    <property type="entry name" value="Carb_kinase"/>
</dbReference>
<dbReference type="GO" id="GO:0019546">
    <property type="term" value="P:L-arginine deiminase pathway"/>
    <property type="evidence" value="ECO:0007669"/>
    <property type="project" value="TreeGrafter"/>
</dbReference>
<accession>A0A1J5TR05</accession>